<keyword evidence="4" id="KW-1185">Reference proteome</keyword>
<feature type="signal peptide" evidence="1">
    <location>
        <begin position="1"/>
        <end position="20"/>
    </location>
</feature>
<sequence length="241" mass="25367">MLRLVLALFAIAEFLSPASAQISQCNACNINNNIACVSNTEFRFCGANNLPGTGPTFTCPTGSLCTGNTAVCEAGASVVGACAACQQCNSQKFVACLGVRTYALCLGASTPDLTITGSCAPNYVCNRDNPNICGLASQGSQATCGLADDELYSSTTESTPENFNATLYCQRMQRAGRFPRGTNINTTCRQFVLCFYRSNELRGSVYDCPGQTYFNATSALCVTGIPATCTVGIQYLAIQGL</sequence>
<evidence type="ECO:0000313" key="3">
    <source>
        <dbReference type="EMBL" id="ALC44875.1"/>
    </source>
</evidence>
<dbReference type="AlphaFoldDB" id="A0A0M4F0X4"/>
<dbReference type="InterPro" id="IPR002557">
    <property type="entry name" value="Chitin-bd_dom"/>
</dbReference>
<dbReference type="GO" id="GO:0005576">
    <property type="term" value="C:extracellular region"/>
    <property type="evidence" value="ECO:0007669"/>
    <property type="project" value="InterPro"/>
</dbReference>
<dbReference type="EMBL" id="CP012525">
    <property type="protein sequence ID" value="ALC44875.1"/>
    <property type="molecule type" value="Genomic_DNA"/>
</dbReference>
<dbReference type="OrthoDB" id="8179045at2759"/>
<protein>
    <submittedName>
        <fullName evidence="3">CG13308</fullName>
    </submittedName>
</protein>
<dbReference type="STRING" id="30019.A0A0M4F0X4"/>
<evidence type="ECO:0000259" key="2">
    <source>
        <dbReference type="PROSITE" id="PS50940"/>
    </source>
</evidence>
<feature type="domain" description="Chitin-binding type-2" evidence="2">
    <location>
        <begin position="166"/>
        <end position="231"/>
    </location>
</feature>
<keyword evidence="1" id="KW-0732">Signal</keyword>
<dbReference type="Proteomes" id="UP000494163">
    <property type="component" value="Chromosome 3L"/>
</dbReference>
<evidence type="ECO:0000313" key="4">
    <source>
        <dbReference type="Proteomes" id="UP000494163"/>
    </source>
</evidence>
<dbReference type="PROSITE" id="PS50940">
    <property type="entry name" value="CHIT_BIND_II"/>
    <property type="match status" value="1"/>
</dbReference>
<dbReference type="OMA" id="PGSTYFQ"/>
<gene>
    <name evidence="3" type="ORF">Dbus_chr3Lg2041</name>
</gene>
<accession>A0A0M4F0X4</accession>
<feature type="chain" id="PRO_5005793914" evidence="1">
    <location>
        <begin position="21"/>
        <end position="241"/>
    </location>
</feature>
<dbReference type="SUPFAM" id="SSF57625">
    <property type="entry name" value="Invertebrate chitin-binding proteins"/>
    <property type="match status" value="1"/>
</dbReference>
<feature type="non-terminal residue" evidence="3">
    <location>
        <position position="241"/>
    </location>
</feature>
<proteinExistence type="predicted"/>
<dbReference type="InterPro" id="IPR036508">
    <property type="entry name" value="Chitin-bd_dom_sf"/>
</dbReference>
<organism evidence="3 4">
    <name type="scientific">Drosophila busckii</name>
    <name type="common">Fruit fly</name>
    <dbReference type="NCBI Taxonomy" id="30019"/>
    <lineage>
        <taxon>Eukaryota</taxon>
        <taxon>Metazoa</taxon>
        <taxon>Ecdysozoa</taxon>
        <taxon>Arthropoda</taxon>
        <taxon>Hexapoda</taxon>
        <taxon>Insecta</taxon>
        <taxon>Pterygota</taxon>
        <taxon>Neoptera</taxon>
        <taxon>Endopterygota</taxon>
        <taxon>Diptera</taxon>
        <taxon>Brachycera</taxon>
        <taxon>Muscomorpha</taxon>
        <taxon>Ephydroidea</taxon>
        <taxon>Drosophilidae</taxon>
        <taxon>Drosophila</taxon>
    </lineage>
</organism>
<name>A0A0M4F0X4_DROBS</name>
<reference evidence="3 4" key="1">
    <citation type="submission" date="2015-08" db="EMBL/GenBank/DDBJ databases">
        <title>Ancestral chromatin configuration constrains chromatin evolution on differentiating sex chromosomes in Drosophila.</title>
        <authorList>
            <person name="Zhou Q."/>
            <person name="Bachtrog D."/>
        </authorList>
    </citation>
    <scope>NUCLEOTIDE SEQUENCE [LARGE SCALE GENOMIC DNA]</scope>
    <source>
        <tissue evidence="3">Whole larvae</tissue>
    </source>
</reference>
<evidence type="ECO:0000256" key="1">
    <source>
        <dbReference type="SAM" id="SignalP"/>
    </source>
</evidence>
<dbReference type="GO" id="GO:0008061">
    <property type="term" value="F:chitin binding"/>
    <property type="evidence" value="ECO:0007669"/>
    <property type="project" value="InterPro"/>
</dbReference>